<sequence length="211" mass="23628">MKLNYDYERPDYDQCECYGPKRPDYDKCEYREPKKPVYHEYEKCCDDHKFAKCYPKSPCPYPILFECAQGTSVSIPGVAALADTTPFTPRPLGCLTIDTSCLKMPVVKFDFSAIVKYIAVADNFPARLTFALCKQCDNGDEICCGTWDFAVDFDANLEQITTSFSFSHCECNSCPGCCTYTVKIIAATNVGVNNILDVFNPNLQAFAKSSC</sequence>
<protein>
    <recommendedName>
        <fullName evidence="3">DUF4489 domain-containing protein</fullName>
    </recommendedName>
</protein>
<dbReference type="InterPro" id="IPR027972">
    <property type="entry name" value="DUF4489"/>
</dbReference>
<reference evidence="1 2" key="1">
    <citation type="submission" date="2016-04" db="EMBL/GenBank/DDBJ databases">
        <title>Genome sequence of Clostridium magnum DSM 2767.</title>
        <authorList>
            <person name="Poehlein A."/>
            <person name="Uhlig R."/>
            <person name="Fischer R."/>
            <person name="Bahl H."/>
            <person name="Daniel R."/>
        </authorList>
    </citation>
    <scope>NUCLEOTIDE SEQUENCE [LARGE SCALE GENOMIC DNA]</scope>
    <source>
        <strain evidence="1 2">DSM 2767</strain>
    </source>
</reference>
<dbReference type="EMBL" id="LWAE01000003">
    <property type="protein sequence ID" value="KZL91206.1"/>
    <property type="molecule type" value="Genomic_DNA"/>
</dbReference>
<keyword evidence="2" id="KW-1185">Reference proteome</keyword>
<dbReference type="PATRIC" id="fig|1121326.3.peg.2987"/>
<accession>A0A161XAB9</accession>
<dbReference type="Proteomes" id="UP000076603">
    <property type="component" value="Unassembled WGS sequence"/>
</dbReference>
<comment type="caution">
    <text evidence="1">The sequence shown here is derived from an EMBL/GenBank/DDBJ whole genome shotgun (WGS) entry which is preliminary data.</text>
</comment>
<dbReference type="AlphaFoldDB" id="A0A161XAB9"/>
<gene>
    <name evidence="1" type="ORF">CLMAG_29640</name>
</gene>
<name>A0A161XAB9_9CLOT</name>
<proteinExistence type="predicted"/>
<organism evidence="1 2">
    <name type="scientific">Clostridium magnum DSM 2767</name>
    <dbReference type="NCBI Taxonomy" id="1121326"/>
    <lineage>
        <taxon>Bacteria</taxon>
        <taxon>Bacillati</taxon>
        <taxon>Bacillota</taxon>
        <taxon>Clostridia</taxon>
        <taxon>Eubacteriales</taxon>
        <taxon>Clostridiaceae</taxon>
        <taxon>Clostridium</taxon>
    </lineage>
</organism>
<dbReference type="OrthoDB" id="1903517at2"/>
<evidence type="ECO:0008006" key="3">
    <source>
        <dbReference type="Google" id="ProtNLM"/>
    </source>
</evidence>
<evidence type="ECO:0000313" key="1">
    <source>
        <dbReference type="EMBL" id="KZL91206.1"/>
    </source>
</evidence>
<dbReference type="RefSeq" id="WP_066623559.1">
    <property type="nucleotide sequence ID" value="NZ_FQXL01000027.1"/>
</dbReference>
<dbReference type="Pfam" id="PF14879">
    <property type="entry name" value="DUF4489"/>
    <property type="match status" value="1"/>
</dbReference>
<dbReference type="STRING" id="1121326.CLMAG_29640"/>
<evidence type="ECO:0000313" key="2">
    <source>
        <dbReference type="Proteomes" id="UP000076603"/>
    </source>
</evidence>